<keyword evidence="1" id="KW-0472">Membrane</keyword>
<dbReference type="EMBL" id="AK358652">
    <property type="protein sequence ID" value="BAJ89864.1"/>
    <property type="molecule type" value="mRNA"/>
</dbReference>
<organism evidence="2">
    <name type="scientific">Hordeum vulgare subsp. vulgare</name>
    <name type="common">Domesticated barley</name>
    <dbReference type="NCBI Taxonomy" id="112509"/>
    <lineage>
        <taxon>Eukaryota</taxon>
        <taxon>Viridiplantae</taxon>
        <taxon>Streptophyta</taxon>
        <taxon>Embryophyta</taxon>
        <taxon>Tracheophyta</taxon>
        <taxon>Spermatophyta</taxon>
        <taxon>Magnoliopsida</taxon>
        <taxon>Liliopsida</taxon>
        <taxon>Poales</taxon>
        <taxon>Poaceae</taxon>
        <taxon>BOP clade</taxon>
        <taxon>Pooideae</taxon>
        <taxon>Triticodae</taxon>
        <taxon>Triticeae</taxon>
        <taxon>Hordeinae</taxon>
        <taxon>Hordeum</taxon>
    </lineage>
</organism>
<accession>F2D443</accession>
<name>F2D443_HORVV</name>
<keyword evidence="1" id="KW-1133">Transmembrane helix</keyword>
<keyword evidence="1" id="KW-0812">Transmembrane</keyword>
<sequence length="67" mass="7641">MFYNPKELVATRKKWKKDQAVSSFVVICEHMKFVFLLICFHEGAVLPALFKLILKNIVLAFVGPGIC</sequence>
<dbReference type="AlphaFoldDB" id="F2D443"/>
<evidence type="ECO:0000313" key="2">
    <source>
        <dbReference type="EMBL" id="BAJ89864.1"/>
    </source>
</evidence>
<proteinExistence type="evidence at transcript level"/>
<feature type="transmembrane region" description="Helical" evidence="1">
    <location>
        <begin position="20"/>
        <end position="38"/>
    </location>
</feature>
<reference evidence="2" key="1">
    <citation type="journal article" date="2011" name="Plant Physiol.">
        <title>Comprehensive sequence analysis of 24,783 barley full-length cDNAs derived from 12 clone libraries.</title>
        <authorList>
            <person name="Matsumoto T."/>
            <person name="Tanaka T."/>
            <person name="Sakai H."/>
            <person name="Amano N."/>
            <person name="Kanamori H."/>
            <person name="Kurita K."/>
            <person name="Kikuta A."/>
            <person name="Kamiya K."/>
            <person name="Yamamoto M."/>
            <person name="Ikawa H."/>
            <person name="Fujii N."/>
            <person name="Hori K."/>
            <person name="Itoh T."/>
            <person name="Sato K."/>
        </authorList>
    </citation>
    <scope>NUCLEOTIDE SEQUENCE</scope>
</reference>
<feature type="transmembrane region" description="Helical" evidence="1">
    <location>
        <begin position="44"/>
        <end position="66"/>
    </location>
</feature>
<evidence type="ECO:0000256" key="1">
    <source>
        <dbReference type="SAM" id="Phobius"/>
    </source>
</evidence>
<protein>
    <submittedName>
        <fullName evidence="2">Predicted protein</fullName>
    </submittedName>
</protein>